<name>A0ABP7B0Z2_9PSEU</name>
<feature type="compositionally biased region" description="Basic and acidic residues" evidence="1">
    <location>
        <begin position="31"/>
        <end position="46"/>
    </location>
</feature>
<gene>
    <name evidence="2" type="ORF">GCM10022267_35570</name>
</gene>
<proteinExistence type="predicted"/>
<evidence type="ECO:0000313" key="2">
    <source>
        <dbReference type="EMBL" id="GAA3645774.1"/>
    </source>
</evidence>
<feature type="region of interest" description="Disordered" evidence="1">
    <location>
        <begin position="24"/>
        <end position="67"/>
    </location>
</feature>
<feature type="compositionally biased region" description="Polar residues" evidence="1">
    <location>
        <begin position="47"/>
        <end position="62"/>
    </location>
</feature>
<feature type="compositionally biased region" description="Low complexity" evidence="1">
    <location>
        <begin position="90"/>
        <end position="100"/>
    </location>
</feature>
<dbReference type="Proteomes" id="UP001500711">
    <property type="component" value="Unassembled WGS sequence"/>
</dbReference>
<evidence type="ECO:0000256" key="1">
    <source>
        <dbReference type="SAM" id="MobiDB-lite"/>
    </source>
</evidence>
<protein>
    <submittedName>
        <fullName evidence="2">Uncharacterized protein</fullName>
    </submittedName>
</protein>
<reference evidence="3" key="1">
    <citation type="journal article" date="2019" name="Int. J. Syst. Evol. Microbiol.">
        <title>The Global Catalogue of Microorganisms (GCM) 10K type strain sequencing project: providing services to taxonomists for standard genome sequencing and annotation.</title>
        <authorList>
            <consortium name="The Broad Institute Genomics Platform"/>
            <consortium name="The Broad Institute Genome Sequencing Center for Infectious Disease"/>
            <person name="Wu L."/>
            <person name="Ma J."/>
        </authorList>
    </citation>
    <scope>NUCLEOTIDE SEQUENCE [LARGE SCALE GENOMIC DNA]</scope>
    <source>
        <strain evidence="3">JCM 17494</strain>
    </source>
</reference>
<organism evidence="2 3">
    <name type="scientific">Lentzea roselyniae</name>
    <dbReference type="NCBI Taxonomy" id="531940"/>
    <lineage>
        <taxon>Bacteria</taxon>
        <taxon>Bacillati</taxon>
        <taxon>Actinomycetota</taxon>
        <taxon>Actinomycetes</taxon>
        <taxon>Pseudonocardiales</taxon>
        <taxon>Pseudonocardiaceae</taxon>
        <taxon>Lentzea</taxon>
    </lineage>
</organism>
<evidence type="ECO:0000313" key="3">
    <source>
        <dbReference type="Proteomes" id="UP001500711"/>
    </source>
</evidence>
<keyword evidence="3" id="KW-1185">Reference proteome</keyword>
<sequence>MNVDQNDSAGLLSQQIPVAPIAIGDAAPRQQADHESGQACQPHDRTQLTPSRSTRQRSNCESSPLPWVNAPVLSRNRLADGSELSSSCPATAAAAAAARA</sequence>
<comment type="caution">
    <text evidence="2">The sequence shown here is derived from an EMBL/GenBank/DDBJ whole genome shotgun (WGS) entry which is preliminary data.</text>
</comment>
<feature type="region of interest" description="Disordered" evidence="1">
    <location>
        <begin position="79"/>
        <end position="100"/>
    </location>
</feature>
<dbReference type="EMBL" id="BAABBE010000009">
    <property type="protein sequence ID" value="GAA3645774.1"/>
    <property type="molecule type" value="Genomic_DNA"/>
</dbReference>
<accession>A0ABP7B0Z2</accession>